<protein>
    <submittedName>
        <fullName evidence="2">Uncharacterized protein</fullName>
    </submittedName>
</protein>
<evidence type="ECO:0000256" key="1">
    <source>
        <dbReference type="SAM" id="Phobius"/>
    </source>
</evidence>
<accession>A0A7S4AU54</accession>
<keyword evidence="1" id="KW-0812">Transmembrane</keyword>
<proteinExistence type="predicted"/>
<evidence type="ECO:0000313" key="2">
    <source>
        <dbReference type="EMBL" id="CAE0726862.1"/>
    </source>
</evidence>
<sequence>MWCCETSTRSLSKRWAPLVKTAVASVGDIYGDWVFYQSIAHHETDSDIVDTYKLPIFVFFVVACVMFTLTLFYLLHKGCSPQPRNIEQNNIRAQQQQQQRDGVHKTSSSSWFSYLMGHVNTVLVLEILLEDIPQFVLSALVHYAQGQKMTPAVLLNITTSAYNFVFNILDIIDPGDDEGAGEEGLPL</sequence>
<feature type="transmembrane region" description="Helical" evidence="1">
    <location>
        <begin position="54"/>
        <end position="75"/>
    </location>
</feature>
<name>A0A7S4AU54_9STRA</name>
<gene>
    <name evidence="2" type="ORF">PAUS00366_LOCUS19622</name>
</gene>
<dbReference type="AlphaFoldDB" id="A0A7S4AU54"/>
<dbReference type="EMBL" id="HBIX01029174">
    <property type="protein sequence ID" value="CAE0726862.1"/>
    <property type="molecule type" value="Transcribed_RNA"/>
</dbReference>
<reference evidence="2" key="1">
    <citation type="submission" date="2021-01" db="EMBL/GenBank/DDBJ databases">
        <authorList>
            <person name="Corre E."/>
            <person name="Pelletier E."/>
            <person name="Niang G."/>
            <person name="Scheremetjew M."/>
            <person name="Finn R."/>
            <person name="Kale V."/>
            <person name="Holt S."/>
            <person name="Cochrane G."/>
            <person name="Meng A."/>
            <person name="Brown T."/>
            <person name="Cohen L."/>
        </authorList>
    </citation>
    <scope>NUCLEOTIDE SEQUENCE</scope>
    <source>
        <strain evidence="2">10249 10 AB</strain>
    </source>
</reference>
<keyword evidence="1" id="KW-1133">Transmembrane helix</keyword>
<keyword evidence="1" id="KW-0472">Membrane</keyword>
<organism evidence="2">
    <name type="scientific">Pseudo-nitzschia australis</name>
    <dbReference type="NCBI Taxonomy" id="44445"/>
    <lineage>
        <taxon>Eukaryota</taxon>
        <taxon>Sar</taxon>
        <taxon>Stramenopiles</taxon>
        <taxon>Ochrophyta</taxon>
        <taxon>Bacillariophyta</taxon>
        <taxon>Bacillariophyceae</taxon>
        <taxon>Bacillariophycidae</taxon>
        <taxon>Bacillariales</taxon>
        <taxon>Bacillariaceae</taxon>
        <taxon>Pseudo-nitzschia</taxon>
    </lineage>
</organism>